<organism evidence="2 3">
    <name type="scientific">Nitrospira defluvii</name>
    <dbReference type="NCBI Taxonomy" id="330214"/>
    <lineage>
        <taxon>Bacteria</taxon>
        <taxon>Pseudomonadati</taxon>
        <taxon>Nitrospirota</taxon>
        <taxon>Nitrospiria</taxon>
        <taxon>Nitrospirales</taxon>
        <taxon>Nitrospiraceae</taxon>
        <taxon>Nitrospira</taxon>
    </lineage>
</organism>
<feature type="region of interest" description="Disordered" evidence="1">
    <location>
        <begin position="1"/>
        <end position="29"/>
    </location>
</feature>
<keyword evidence="3" id="KW-1185">Reference proteome</keyword>
<accession>A0ABM8R9E9</accession>
<proteinExistence type="predicted"/>
<reference evidence="2 3" key="1">
    <citation type="submission" date="2021-02" db="EMBL/GenBank/DDBJ databases">
        <authorList>
            <person name="Han P."/>
        </authorList>
    </citation>
    <scope>NUCLEOTIDE SEQUENCE [LARGE SCALE GENOMIC DNA]</scope>
    <source>
        <strain evidence="2">Candidatus Nitrospira sp. ZN2</strain>
    </source>
</reference>
<protein>
    <recommendedName>
        <fullName evidence="4">Transposase</fullName>
    </recommendedName>
</protein>
<name>A0ABM8R9E9_9BACT</name>
<evidence type="ECO:0000256" key="1">
    <source>
        <dbReference type="SAM" id="MobiDB-lite"/>
    </source>
</evidence>
<feature type="compositionally biased region" description="Polar residues" evidence="1">
    <location>
        <begin position="1"/>
        <end position="11"/>
    </location>
</feature>
<gene>
    <name evidence="2" type="ORF">NSPZN2_130075</name>
</gene>
<evidence type="ECO:0008006" key="4">
    <source>
        <dbReference type="Google" id="ProtNLM"/>
    </source>
</evidence>
<evidence type="ECO:0000313" key="2">
    <source>
        <dbReference type="EMBL" id="CAE6740677.1"/>
    </source>
</evidence>
<sequence length="60" mass="6846">MEVQLPSSRYGRTTGKLRDNGREREGGEKKAASLLLPKVIYTATIMPARTAYHRTDIFHR</sequence>
<comment type="caution">
    <text evidence="2">The sequence shown here is derived from an EMBL/GenBank/DDBJ whole genome shotgun (WGS) entry which is preliminary data.</text>
</comment>
<dbReference type="EMBL" id="CAJNBJ010000005">
    <property type="protein sequence ID" value="CAE6740677.1"/>
    <property type="molecule type" value="Genomic_DNA"/>
</dbReference>
<feature type="compositionally biased region" description="Basic and acidic residues" evidence="1">
    <location>
        <begin position="16"/>
        <end position="29"/>
    </location>
</feature>
<evidence type="ECO:0000313" key="3">
    <source>
        <dbReference type="Proteomes" id="UP000675880"/>
    </source>
</evidence>
<dbReference type="Proteomes" id="UP000675880">
    <property type="component" value="Unassembled WGS sequence"/>
</dbReference>